<dbReference type="Gene3D" id="3.40.50.2300">
    <property type="match status" value="1"/>
</dbReference>
<dbReference type="RefSeq" id="WP_255332809.1">
    <property type="nucleotide sequence ID" value="NZ_VOTZ01000015.1"/>
</dbReference>
<evidence type="ECO:0000256" key="2">
    <source>
        <dbReference type="PROSITE-ProRule" id="PRU00169"/>
    </source>
</evidence>
<accession>A0ABD4TKY6</accession>
<dbReference type="EMBL" id="VOTZ01000015">
    <property type="protein sequence ID" value="MCQ1538854.1"/>
    <property type="molecule type" value="Genomic_DNA"/>
</dbReference>
<dbReference type="InterPro" id="IPR013767">
    <property type="entry name" value="PAS_fold"/>
</dbReference>
<proteinExistence type="predicted"/>
<evidence type="ECO:0000259" key="3">
    <source>
        <dbReference type="PROSITE" id="PS50110"/>
    </source>
</evidence>
<dbReference type="InterPro" id="IPR000014">
    <property type="entry name" value="PAS"/>
</dbReference>
<protein>
    <submittedName>
        <fullName evidence="4">Response regulator transcription factor</fullName>
    </submittedName>
</protein>
<sequence length="259" mass="29092">MAAKTILTVEDDPVIAKILSLRLHKLGYTVLGNATSADAAFIMAIEENPDLIIMDIGLEGRANGIIAGKYLYHFFSKPIVFCTAHSGSKVVENAKQAMPLGFIVKPFNDKDLFNAIEFSLNAHDSYKPNNMTSTELHDLVNLDLSIMFLDTSGRIIYYNPYSEHLTGIPYKRAFFMNIQKVIEYDHKSAIGYQNPSLLETIREVAAIGRPLDIVIKTVKSGKRKVLELNARPRKDTHNTIIGYMIKLEENFVKTRALNQ</sequence>
<evidence type="ECO:0000313" key="5">
    <source>
        <dbReference type="Proteomes" id="UP001524383"/>
    </source>
</evidence>
<feature type="domain" description="Response regulatory" evidence="3">
    <location>
        <begin position="5"/>
        <end position="120"/>
    </location>
</feature>
<evidence type="ECO:0000256" key="1">
    <source>
        <dbReference type="ARBA" id="ARBA00022553"/>
    </source>
</evidence>
<dbReference type="InterPro" id="IPR011006">
    <property type="entry name" value="CheY-like_superfamily"/>
</dbReference>
<keyword evidence="1 2" id="KW-0597">Phosphoprotein</keyword>
<dbReference type="CDD" id="cd17534">
    <property type="entry name" value="REC_DC-like"/>
    <property type="match status" value="1"/>
</dbReference>
<evidence type="ECO:0000313" key="4">
    <source>
        <dbReference type="EMBL" id="MCQ1538854.1"/>
    </source>
</evidence>
<dbReference type="InterPro" id="IPR001789">
    <property type="entry name" value="Sig_transdc_resp-reg_receiver"/>
</dbReference>
<gene>
    <name evidence="4" type="ORF">FTO68_07635</name>
</gene>
<dbReference type="CDD" id="cd00130">
    <property type="entry name" value="PAS"/>
    <property type="match status" value="1"/>
</dbReference>
<dbReference type="SMART" id="SM00448">
    <property type="entry name" value="REC"/>
    <property type="match status" value="1"/>
</dbReference>
<dbReference type="PANTHER" id="PTHR44591:SF3">
    <property type="entry name" value="RESPONSE REGULATORY DOMAIN-CONTAINING PROTEIN"/>
    <property type="match status" value="1"/>
</dbReference>
<dbReference type="PROSITE" id="PS50110">
    <property type="entry name" value="RESPONSE_REGULATORY"/>
    <property type="match status" value="1"/>
</dbReference>
<feature type="modified residue" description="4-aspartylphosphate" evidence="2">
    <location>
        <position position="55"/>
    </location>
</feature>
<dbReference type="Proteomes" id="UP001524383">
    <property type="component" value="Unassembled WGS sequence"/>
</dbReference>
<dbReference type="Gene3D" id="3.30.450.20">
    <property type="entry name" value="PAS domain"/>
    <property type="match status" value="1"/>
</dbReference>
<dbReference type="AlphaFoldDB" id="A0ABD4TKY6"/>
<comment type="caution">
    <text evidence="4">The sequence shown here is derived from an EMBL/GenBank/DDBJ whole genome shotgun (WGS) entry which is preliminary data.</text>
</comment>
<dbReference type="Pfam" id="PF00072">
    <property type="entry name" value="Response_reg"/>
    <property type="match status" value="1"/>
</dbReference>
<name>A0ABD4TKY6_9EURY</name>
<keyword evidence="5" id="KW-1185">Reference proteome</keyword>
<dbReference type="Pfam" id="PF00989">
    <property type="entry name" value="PAS"/>
    <property type="match status" value="1"/>
</dbReference>
<reference evidence="4 5" key="1">
    <citation type="submission" date="2019-08" db="EMBL/GenBank/DDBJ databases">
        <authorList>
            <person name="Chen S.-C."/>
            <person name="Lai M.-C."/>
            <person name="You Y.-T."/>
        </authorList>
    </citation>
    <scope>NUCLEOTIDE SEQUENCE [LARGE SCALE GENOMIC DNA]</scope>
    <source>
        <strain evidence="4 5">P2F9704a</strain>
    </source>
</reference>
<dbReference type="InterPro" id="IPR035965">
    <property type="entry name" value="PAS-like_dom_sf"/>
</dbReference>
<dbReference type="PANTHER" id="PTHR44591">
    <property type="entry name" value="STRESS RESPONSE REGULATOR PROTEIN 1"/>
    <property type="match status" value="1"/>
</dbReference>
<dbReference type="InterPro" id="IPR050595">
    <property type="entry name" value="Bact_response_regulator"/>
</dbReference>
<dbReference type="SUPFAM" id="SSF55785">
    <property type="entry name" value="PYP-like sensor domain (PAS domain)"/>
    <property type="match status" value="1"/>
</dbReference>
<dbReference type="SUPFAM" id="SSF52172">
    <property type="entry name" value="CheY-like"/>
    <property type="match status" value="1"/>
</dbReference>
<organism evidence="4 5">
    <name type="scientific">Methanocalculus taiwanensis</name>
    <dbReference type="NCBI Taxonomy" id="106207"/>
    <lineage>
        <taxon>Archaea</taxon>
        <taxon>Methanobacteriati</taxon>
        <taxon>Methanobacteriota</taxon>
        <taxon>Stenosarchaea group</taxon>
        <taxon>Methanomicrobia</taxon>
        <taxon>Methanomicrobiales</taxon>
        <taxon>Methanocalculaceae</taxon>
        <taxon>Methanocalculus</taxon>
    </lineage>
</organism>